<reference evidence="2 3" key="1">
    <citation type="submission" date="2016-03" db="EMBL/GenBank/DDBJ databases">
        <title>EvidentialGene: Evidence-directed Construction of Genes on Genomes.</title>
        <authorList>
            <person name="Gilbert D.G."/>
            <person name="Choi J.-H."/>
            <person name="Mockaitis K."/>
            <person name="Colbourne J."/>
            <person name="Pfrender M."/>
        </authorList>
    </citation>
    <scope>NUCLEOTIDE SEQUENCE [LARGE SCALE GENOMIC DNA]</scope>
    <source>
        <strain evidence="2 3">Xinb3</strain>
        <tissue evidence="2">Complete organism</tissue>
    </source>
</reference>
<dbReference type="EMBL" id="LRGB01002315">
    <property type="protein sequence ID" value="KZS08167.1"/>
    <property type="molecule type" value="Genomic_DNA"/>
</dbReference>
<dbReference type="OrthoDB" id="6380082at2759"/>
<evidence type="ECO:0000313" key="2">
    <source>
        <dbReference type="EMBL" id="KZS08167.1"/>
    </source>
</evidence>
<evidence type="ECO:0000256" key="1">
    <source>
        <dbReference type="SAM" id="MobiDB-lite"/>
    </source>
</evidence>
<organism evidence="2 3">
    <name type="scientific">Daphnia magna</name>
    <dbReference type="NCBI Taxonomy" id="35525"/>
    <lineage>
        <taxon>Eukaryota</taxon>
        <taxon>Metazoa</taxon>
        <taxon>Ecdysozoa</taxon>
        <taxon>Arthropoda</taxon>
        <taxon>Crustacea</taxon>
        <taxon>Branchiopoda</taxon>
        <taxon>Diplostraca</taxon>
        <taxon>Cladocera</taxon>
        <taxon>Anomopoda</taxon>
        <taxon>Daphniidae</taxon>
        <taxon>Daphnia</taxon>
    </lineage>
</organism>
<protein>
    <submittedName>
        <fullName evidence="2">Uncharacterized protein</fullName>
    </submittedName>
</protein>
<dbReference type="PANTHER" id="PTHR47331">
    <property type="entry name" value="PHD-TYPE DOMAIN-CONTAINING PROTEIN"/>
    <property type="match status" value="1"/>
</dbReference>
<dbReference type="InterPro" id="IPR005312">
    <property type="entry name" value="DUF1759"/>
</dbReference>
<name>A0A164QY46_9CRUS</name>
<feature type="region of interest" description="Disordered" evidence="1">
    <location>
        <begin position="258"/>
        <end position="307"/>
    </location>
</feature>
<comment type="caution">
    <text evidence="2">The sequence shown here is derived from an EMBL/GenBank/DDBJ whole genome shotgun (WGS) entry which is preliminary data.</text>
</comment>
<keyword evidence="3" id="KW-1185">Reference proteome</keyword>
<evidence type="ECO:0000313" key="3">
    <source>
        <dbReference type="Proteomes" id="UP000076858"/>
    </source>
</evidence>
<accession>A0A164QY46</accession>
<feature type="compositionally biased region" description="Basic and acidic residues" evidence="1">
    <location>
        <begin position="269"/>
        <end position="279"/>
    </location>
</feature>
<feature type="compositionally biased region" description="Basic and acidic residues" evidence="1">
    <location>
        <begin position="297"/>
        <end position="307"/>
    </location>
</feature>
<dbReference type="Pfam" id="PF03564">
    <property type="entry name" value="DUF1759"/>
    <property type="match status" value="1"/>
</dbReference>
<dbReference type="AlphaFoldDB" id="A0A164QY46"/>
<gene>
    <name evidence="2" type="ORF">APZ42_027945</name>
</gene>
<dbReference type="Proteomes" id="UP000076858">
    <property type="component" value="Unassembled WGS sequence"/>
</dbReference>
<sequence>MNEGNSRTELKFLRKELANQLEECTRAQSMYFSSKDLTETPSEDWIIQLENIAATMYGRIDEYIRTINRPPSATSNVQRQINEESASAFISQISTSVSSATQTVELRQRLDLEKLAREEHEKKFQQLQTDIVAKHSAATLKIGIFYMVPGDSGFFGVAALAKHQRVNEEKISAVMLSEEIKTLRLSINQYQLAHDQEMKQRIDLEKSLRADLDKQRHELEVVKLACRTDKHQYEREKESEFEKMRLNFDERLARHKFVHNGQSIKHPKRTQDHLGERPKQHQQFTANGSEPKVLHPPSDKKDDAPRDECLGETEVEKTIDSTKWSFSHNEDNKMQISSHGGKLHSIFRLPKMDLKPFDGDHKNWQDIIAIFRDLVHHNADLTTTQKMAVLKRCLTAEVHDRLSDSLTNLVLYQQALQELESTYGHPQIVSHMYFASLGSGGYHHELASFGLLDLIVTKLPSEVQSRWGRQIVKKHPVCLSLQDLATWLNKFVISKHSKMYLTQIPPVKSKSGLKPDRQTDSKVGFSPTINADTHGAAISTIDLENHLAKRGHGVGKKLIRLPCTTPRINTEPRDIYRKKAYTEAAVQITQVSIKLPITLEADEKTLDTYGFLDPASQASLKLNNAAEQLGLKGNEETTRLGTFHGQDPVIKVKKVKFNIKPRNGSVDLPFVETSKVTTLIGRDVMRVHDVIDQCIPPDGYILRRQSDKILSEAVQRFWLTESFGVGSSQVHKLSLDDQKALRILQDTIVRHTGERYEIGLMFSHPGVKLPNNAEVAFLQFLSLERRFKKDPVFAKSYAAAVNEYI</sequence>
<proteinExistence type="predicted"/>